<evidence type="ECO:0000256" key="8">
    <source>
        <dbReference type="ARBA" id="ARBA00023136"/>
    </source>
</evidence>
<comment type="similarity">
    <text evidence="3 9">Belongs to the KISH family.</text>
</comment>
<dbReference type="PANTHER" id="PTHR13229">
    <property type="entry name" value="PROTEIN KISH-A"/>
    <property type="match status" value="1"/>
</dbReference>
<keyword evidence="4 9" id="KW-0812">Transmembrane</keyword>
<evidence type="ECO:0000313" key="10">
    <source>
        <dbReference type="EMBL" id="KAG2440888.1"/>
    </source>
</evidence>
<protein>
    <recommendedName>
        <fullName evidence="9">Protein kish</fullName>
    </recommendedName>
</protein>
<keyword evidence="5" id="KW-0732">Signal</keyword>
<dbReference type="OrthoDB" id="10034655at2759"/>
<evidence type="ECO:0000256" key="2">
    <source>
        <dbReference type="ARBA" id="ARBA00004614"/>
    </source>
</evidence>
<dbReference type="InterPro" id="IPR009653">
    <property type="entry name" value="Ksh1"/>
</dbReference>
<dbReference type="EMBL" id="JAEHOC010000006">
    <property type="protein sequence ID" value="KAG2440888.1"/>
    <property type="molecule type" value="Genomic_DNA"/>
</dbReference>
<keyword evidence="7" id="KW-0333">Golgi apparatus</keyword>
<accession>A0A835T908</accession>
<evidence type="ECO:0000256" key="6">
    <source>
        <dbReference type="ARBA" id="ARBA00022989"/>
    </source>
</evidence>
<comment type="caution">
    <text evidence="9">Lacks conserved residue(s) required for the propagation of feature annotation.</text>
</comment>
<evidence type="ECO:0000256" key="9">
    <source>
        <dbReference type="RuleBase" id="RU910717"/>
    </source>
</evidence>
<evidence type="ECO:0000256" key="1">
    <source>
        <dbReference type="ARBA" id="ARBA00002154"/>
    </source>
</evidence>
<name>A0A835T908_CHLIN</name>
<evidence type="ECO:0000256" key="3">
    <source>
        <dbReference type="ARBA" id="ARBA00008961"/>
    </source>
</evidence>
<feature type="transmembrane region" description="Helical" evidence="9">
    <location>
        <begin position="7"/>
        <end position="32"/>
    </location>
</feature>
<comment type="caution">
    <text evidence="10">The sequence shown here is derived from an EMBL/GenBank/DDBJ whole genome shotgun (WGS) entry which is preliminary data.</text>
</comment>
<organism evidence="10 11">
    <name type="scientific">Chlamydomonas incerta</name>
    <dbReference type="NCBI Taxonomy" id="51695"/>
    <lineage>
        <taxon>Eukaryota</taxon>
        <taxon>Viridiplantae</taxon>
        <taxon>Chlorophyta</taxon>
        <taxon>core chlorophytes</taxon>
        <taxon>Chlorophyceae</taxon>
        <taxon>CS clade</taxon>
        <taxon>Chlamydomonadales</taxon>
        <taxon>Chlamydomonadaceae</taxon>
        <taxon>Chlamydomonas</taxon>
    </lineage>
</organism>
<evidence type="ECO:0000256" key="4">
    <source>
        <dbReference type="ARBA" id="ARBA00022692"/>
    </source>
</evidence>
<proteinExistence type="inferred from homology"/>
<dbReference type="Proteomes" id="UP000650467">
    <property type="component" value="Unassembled WGS sequence"/>
</dbReference>
<evidence type="ECO:0000256" key="7">
    <source>
        <dbReference type="ARBA" id="ARBA00023034"/>
    </source>
</evidence>
<feature type="transmembrane region" description="Helical" evidence="9">
    <location>
        <begin position="52"/>
        <end position="69"/>
    </location>
</feature>
<comment type="subcellular location">
    <subcellularLocation>
        <location evidence="2">Golgi apparatus membrane</location>
        <topology evidence="2">Single-pass type I membrane protein</topology>
    </subcellularLocation>
</comment>
<dbReference type="AlphaFoldDB" id="A0A835T908"/>
<keyword evidence="8 9" id="KW-0472">Membrane</keyword>
<dbReference type="GO" id="GO:0000139">
    <property type="term" value="C:Golgi membrane"/>
    <property type="evidence" value="ECO:0007669"/>
    <property type="project" value="UniProtKB-SubCell"/>
</dbReference>
<evidence type="ECO:0000256" key="5">
    <source>
        <dbReference type="ARBA" id="ARBA00022729"/>
    </source>
</evidence>
<reference evidence="10" key="1">
    <citation type="journal article" date="2020" name="bioRxiv">
        <title>Comparative genomics of Chlamydomonas.</title>
        <authorList>
            <person name="Craig R.J."/>
            <person name="Hasan A.R."/>
            <person name="Ness R.W."/>
            <person name="Keightley P.D."/>
        </authorList>
    </citation>
    <scope>NUCLEOTIDE SEQUENCE</scope>
    <source>
        <strain evidence="10">SAG 7.73</strain>
    </source>
</reference>
<sequence length="70" mass="7759">MSALFDFNSFIVVVLLTICTCTYVKLIYPAALNVKTGFKGLFWKAARIGERLSPWVGAACLAMGFVTLFY</sequence>
<evidence type="ECO:0000313" key="11">
    <source>
        <dbReference type="Proteomes" id="UP000650467"/>
    </source>
</evidence>
<keyword evidence="11" id="KW-1185">Reference proteome</keyword>
<dbReference type="Pfam" id="PF06842">
    <property type="entry name" value="DUF1242"/>
    <property type="match status" value="1"/>
</dbReference>
<dbReference type="InterPro" id="IPR051523">
    <property type="entry name" value="KISH_domain"/>
</dbReference>
<comment type="function">
    <text evidence="1 9">Involved in the early part of the secretory pathway.</text>
</comment>
<gene>
    <name evidence="10" type="ORF">HXX76_003742</name>
</gene>
<keyword evidence="6 9" id="KW-1133">Transmembrane helix</keyword>